<dbReference type="SUPFAM" id="SSF52218">
    <property type="entry name" value="Flavoproteins"/>
    <property type="match status" value="1"/>
</dbReference>
<evidence type="ECO:0000256" key="2">
    <source>
        <dbReference type="ARBA" id="ARBA00022643"/>
    </source>
</evidence>
<sequence length="167" mass="19272">MVLIIDTTEEKLGKRVVTELKDNKDISYEYIDALSLDILNCQGCNCCWLKTPGQCVINDEFEPVLKKITKARQVWMVTDTKFGFISYKTKNIIDRLIPIITVNLHFVGKQVKHVVRYDNKPDFGIIYLGQGDKDYLSYWCEKCAININGKSLGVYEIEKYKEAVLCM</sequence>
<dbReference type="EMBL" id="FOJY01000022">
    <property type="protein sequence ID" value="SFB33605.1"/>
    <property type="molecule type" value="Genomic_DNA"/>
</dbReference>
<dbReference type="STRING" id="1120918.SAMN05216249_1227"/>
<dbReference type="Proteomes" id="UP000198838">
    <property type="component" value="Unassembled WGS sequence"/>
</dbReference>
<evidence type="ECO:0000313" key="3">
    <source>
        <dbReference type="EMBL" id="SFB33605.1"/>
    </source>
</evidence>
<dbReference type="PANTHER" id="PTHR43278:SF2">
    <property type="entry name" value="IRON-SULFUR FLAVOPROTEIN"/>
    <property type="match status" value="1"/>
</dbReference>
<dbReference type="PANTHER" id="PTHR43278">
    <property type="entry name" value="NAD(P)H-DEPENDENT FMN-CONTAINING OXIDOREDUCTASE YWQN-RELATED"/>
    <property type="match status" value="1"/>
</dbReference>
<reference evidence="3 4" key="1">
    <citation type="submission" date="2016-10" db="EMBL/GenBank/DDBJ databases">
        <authorList>
            <person name="de Groot N.N."/>
        </authorList>
    </citation>
    <scope>NUCLEOTIDE SEQUENCE [LARGE SCALE GENOMIC DNA]</scope>
    <source>
        <strain evidence="3 4">DSM 5522</strain>
    </source>
</reference>
<dbReference type="RefSeq" id="WP_092874232.1">
    <property type="nucleotide sequence ID" value="NZ_FOJY01000022.1"/>
</dbReference>
<evidence type="ECO:0000313" key="4">
    <source>
        <dbReference type="Proteomes" id="UP000198838"/>
    </source>
</evidence>
<keyword evidence="4" id="KW-1185">Reference proteome</keyword>
<protein>
    <submittedName>
        <fullName evidence="3">Uncharacterized protein</fullName>
    </submittedName>
</protein>
<gene>
    <name evidence="3" type="ORF">SAMN05216249_1227</name>
</gene>
<organism evidence="3 4">
    <name type="scientific">Acetitomaculum ruminis DSM 5522</name>
    <dbReference type="NCBI Taxonomy" id="1120918"/>
    <lineage>
        <taxon>Bacteria</taxon>
        <taxon>Bacillati</taxon>
        <taxon>Bacillota</taxon>
        <taxon>Clostridia</taxon>
        <taxon>Lachnospirales</taxon>
        <taxon>Lachnospiraceae</taxon>
        <taxon>Acetitomaculum</taxon>
    </lineage>
</organism>
<dbReference type="AlphaFoldDB" id="A0A1I1A6L5"/>
<dbReference type="InterPro" id="IPR029039">
    <property type="entry name" value="Flavoprotein-like_sf"/>
</dbReference>
<accession>A0A1I1A6L5</accession>
<evidence type="ECO:0000256" key="1">
    <source>
        <dbReference type="ARBA" id="ARBA00022630"/>
    </source>
</evidence>
<proteinExistence type="predicted"/>
<keyword evidence="1" id="KW-0285">Flavoprotein</keyword>
<name>A0A1I1A6L5_9FIRM</name>
<keyword evidence="2" id="KW-0288">FMN</keyword>
<dbReference type="Gene3D" id="3.40.50.360">
    <property type="match status" value="1"/>
</dbReference>
<dbReference type="InterPro" id="IPR051796">
    <property type="entry name" value="ISF_SsuE-like"/>
</dbReference>